<comment type="caution">
    <text evidence="1">The sequence shown here is derived from an EMBL/GenBank/DDBJ whole genome shotgun (WGS) entry which is preliminary data.</text>
</comment>
<dbReference type="AlphaFoldDB" id="A0A9Q3PP78"/>
<evidence type="ECO:0008006" key="3">
    <source>
        <dbReference type="Google" id="ProtNLM"/>
    </source>
</evidence>
<dbReference type="EMBL" id="AVOT02083792">
    <property type="protein sequence ID" value="MBW0569103.1"/>
    <property type="molecule type" value="Genomic_DNA"/>
</dbReference>
<dbReference type="OrthoDB" id="7691805at2759"/>
<sequence length="106" mass="11908">MNNLMRSDYSTPKTLITQNSNLWHFCLGHPGNQAIKSMGLPDVTTKCLTCDKNKIHLLPFKDQFEQVSLPLDCIHINLVGPISPPSISGFRYFLTIVDQATSFKTI</sequence>
<reference evidence="1" key="1">
    <citation type="submission" date="2021-03" db="EMBL/GenBank/DDBJ databases">
        <title>Draft genome sequence of rust myrtle Austropuccinia psidii MF-1, a brazilian biotype.</title>
        <authorList>
            <person name="Quecine M.C."/>
            <person name="Pachon D.M.R."/>
            <person name="Bonatelli M.L."/>
            <person name="Correr F.H."/>
            <person name="Franceschini L.M."/>
            <person name="Leite T.F."/>
            <person name="Margarido G.R.A."/>
            <person name="Almeida C.A."/>
            <person name="Ferrarezi J.A."/>
            <person name="Labate C.A."/>
        </authorList>
    </citation>
    <scope>NUCLEOTIDE SEQUENCE</scope>
    <source>
        <strain evidence="1">MF-1</strain>
    </source>
</reference>
<evidence type="ECO:0000313" key="1">
    <source>
        <dbReference type="EMBL" id="MBW0569103.1"/>
    </source>
</evidence>
<proteinExistence type="predicted"/>
<name>A0A9Q3PP78_9BASI</name>
<gene>
    <name evidence="1" type="ORF">O181_108818</name>
</gene>
<organism evidence="1 2">
    <name type="scientific">Austropuccinia psidii MF-1</name>
    <dbReference type="NCBI Taxonomy" id="1389203"/>
    <lineage>
        <taxon>Eukaryota</taxon>
        <taxon>Fungi</taxon>
        <taxon>Dikarya</taxon>
        <taxon>Basidiomycota</taxon>
        <taxon>Pucciniomycotina</taxon>
        <taxon>Pucciniomycetes</taxon>
        <taxon>Pucciniales</taxon>
        <taxon>Sphaerophragmiaceae</taxon>
        <taxon>Austropuccinia</taxon>
    </lineage>
</organism>
<dbReference type="Proteomes" id="UP000765509">
    <property type="component" value="Unassembled WGS sequence"/>
</dbReference>
<protein>
    <recommendedName>
        <fullName evidence="3">GAG-pre-integrase domain-containing protein</fullName>
    </recommendedName>
</protein>
<evidence type="ECO:0000313" key="2">
    <source>
        <dbReference type="Proteomes" id="UP000765509"/>
    </source>
</evidence>
<accession>A0A9Q3PP78</accession>
<keyword evidence="2" id="KW-1185">Reference proteome</keyword>